<evidence type="ECO:0000256" key="1">
    <source>
        <dbReference type="SAM" id="Coils"/>
    </source>
</evidence>
<proteinExistence type="predicted"/>
<keyword evidence="1" id="KW-0175">Coiled coil</keyword>
<name>A0AAW5B1K5_9BACI</name>
<sequence>MSSLLVINRQISAIEETLYRLELQLKAKRNDIEYLALGLTHLYDYMEEYTQNKSYQSTSKQQSSICKEKQAEIFKFLQLEELPATHSPIYNDKLVKTIRELKERIREEKQNLVRLKKHIVTHENELHYLKFERKRKLS</sequence>
<feature type="coiled-coil region" evidence="1">
    <location>
        <begin position="91"/>
        <end position="125"/>
    </location>
</feature>
<dbReference type="RefSeq" id="WP_238018070.1">
    <property type="nucleotide sequence ID" value="NZ_JAIFZM010000002.1"/>
</dbReference>
<reference evidence="2 3" key="1">
    <citation type="journal article" date="2022" name="Evol. Bioinform. Online">
        <title>Draft Genome Sequence of Oceanobacillus jordanicus Strain GSFE11, a Halotolerant Plant Growth-Promoting Bacterial Endophyte Isolated From the Jordan Valley.</title>
        <authorList>
            <person name="Alhindi T."/>
            <person name="Albdaiwi R."/>
        </authorList>
    </citation>
    <scope>NUCLEOTIDE SEQUENCE [LARGE SCALE GENOMIC DNA]</scope>
    <source>
        <strain evidence="2 3">GSFE11</strain>
    </source>
</reference>
<organism evidence="2 3">
    <name type="scientific">Oceanobacillus jordanicus</name>
    <dbReference type="NCBI Taxonomy" id="2867266"/>
    <lineage>
        <taxon>Bacteria</taxon>
        <taxon>Bacillati</taxon>
        <taxon>Bacillota</taxon>
        <taxon>Bacilli</taxon>
        <taxon>Bacillales</taxon>
        <taxon>Bacillaceae</taxon>
        <taxon>Oceanobacillus</taxon>
    </lineage>
</organism>
<dbReference type="AlphaFoldDB" id="A0AAW5B1K5"/>
<dbReference type="Proteomes" id="UP001199631">
    <property type="component" value="Unassembled WGS sequence"/>
</dbReference>
<evidence type="ECO:0000313" key="2">
    <source>
        <dbReference type="EMBL" id="MCG3418040.1"/>
    </source>
</evidence>
<comment type="caution">
    <text evidence="2">The sequence shown here is derived from an EMBL/GenBank/DDBJ whole genome shotgun (WGS) entry which is preliminary data.</text>
</comment>
<accession>A0AAW5B1K5</accession>
<dbReference type="EMBL" id="JAIFZM010000002">
    <property type="protein sequence ID" value="MCG3418040.1"/>
    <property type="molecule type" value="Genomic_DNA"/>
</dbReference>
<evidence type="ECO:0000313" key="3">
    <source>
        <dbReference type="Proteomes" id="UP001199631"/>
    </source>
</evidence>
<gene>
    <name evidence="2" type="ORF">K3T81_02650</name>
</gene>
<protein>
    <submittedName>
        <fullName evidence="2">Uncharacterized protein</fullName>
    </submittedName>
</protein>
<keyword evidence="3" id="KW-1185">Reference proteome</keyword>